<evidence type="ECO:0000313" key="2">
    <source>
        <dbReference type="Proteomes" id="UP000462014"/>
    </source>
</evidence>
<proteinExistence type="predicted"/>
<gene>
    <name evidence="1" type="ORF">GO621_06900</name>
</gene>
<dbReference type="EMBL" id="WPIK01000005">
    <property type="protein sequence ID" value="MVN21261.1"/>
    <property type="molecule type" value="Genomic_DNA"/>
</dbReference>
<organism evidence="1 2">
    <name type="scientific">Mucilaginibacter arboris</name>
    <dbReference type="NCBI Taxonomy" id="2682090"/>
    <lineage>
        <taxon>Bacteria</taxon>
        <taxon>Pseudomonadati</taxon>
        <taxon>Bacteroidota</taxon>
        <taxon>Sphingobacteriia</taxon>
        <taxon>Sphingobacteriales</taxon>
        <taxon>Sphingobacteriaceae</taxon>
        <taxon>Mucilaginibacter</taxon>
    </lineage>
</organism>
<accession>A0A7K1SVA9</accession>
<dbReference type="RefSeq" id="WP_157565452.1">
    <property type="nucleotide sequence ID" value="NZ_WPIK01000005.1"/>
</dbReference>
<dbReference type="AlphaFoldDB" id="A0A7K1SVA9"/>
<keyword evidence="2" id="KW-1185">Reference proteome</keyword>
<dbReference type="Proteomes" id="UP000462014">
    <property type="component" value="Unassembled WGS sequence"/>
</dbReference>
<reference evidence="1 2" key="1">
    <citation type="submission" date="2019-12" db="EMBL/GenBank/DDBJ databases">
        <title>Mucilaginibacter sp. HMF7410 genome sequencing and assembly.</title>
        <authorList>
            <person name="Kang H."/>
            <person name="Cha I."/>
            <person name="Kim H."/>
            <person name="Joh K."/>
        </authorList>
    </citation>
    <scope>NUCLEOTIDE SEQUENCE [LARGE SCALE GENOMIC DNA]</scope>
    <source>
        <strain evidence="1 2">HMF7410</strain>
    </source>
</reference>
<comment type="caution">
    <text evidence="1">The sequence shown here is derived from an EMBL/GenBank/DDBJ whole genome shotgun (WGS) entry which is preliminary data.</text>
</comment>
<evidence type="ECO:0000313" key="1">
    <source>
        <dbReference type="EMBL" id="MVN21261.1"/>
    </source>
</evidence>
<protein>
    <submittedName>
        <fullName evidence="1">Uncharacterized protein</fullName>
    </submittedName>
</protein>
<sequence>MKALGINWFIEGSIDFEHKKYVLLAYLQHINKHFRSSQLYPDLGDLVFHYNNLLHFKNNKVLMQQNFPQRLTKADFDALKLTYEKMVKDDYVMQEIEQIITFSLEKMNPALQQGKEIYDFVETRLLIDAIGLVPLVPDYGYLFIRNGDEKGLHVYEYRITVFEGKDDQYRGINTAYIANYSLSFVHTPESIKIDLINSRKQLPNPAVYQVACDISFPLEQTLLPVAKRSLVKYISKAA</sequence>
<name>A0A7K1SVA9_9SPHI</name>